<evidence type="ECO:0000313" key="3">
    <source>
        <dbReference type="Proteomes" id="UP000830055"/>
    </source>
</evidence>
<dbReference type="Pfam" id="PF17651">
    <property type="entry name" value="Raco_middle"/>
    <property type="match status" value="1"/>
</dbReference>
<dbReference type="EMBL" id="AP025516">
    <property type="protein sequence ID" value="BDD88297.1"/>
    <property type="molecule type" value="Genomic_DNA"/>
</dbReference>
<organism evidence="2 3">
    <name type="scientific">Desulfofustis limnaeus</name>
    <dbReference type="NCBI Taxonomy" id="2740163"/>
    <lineage>
        <taxon>Bacteria</taxon>
        <taxon>Pseudomonadati</taxon>
        <taxon>Thermodesulfobacteriota</taxon>
        <taxon>Desulfobulbia</taxon>
        <taxon>Desulfobulbales</taxon>
        <taxon>Desulfocapsaceae</taxon>
        <taxon>Desulfofustis</taxon>
    </lineage>
</organism>
<name>A0ABN6M623_9BACT</name>
<dbReference type="InterPro" id="IPR052911">
    <property type="entry name" value="Corrinoid_activation_enz"/>
</dbReference>
<dbReference type="Pfam" id="PF00111">
    <property type="entry name" value="Fer2"/>
    <property type="match status" value="1"/>
</dbReference>
<feature type="domain" description="2Fe-2S ferredoxin-type" evidence="1">
    <location>
        <begin position="4"/>
        <end position="93"/>
    </location>
</feature>
<dbReference type="Gene3D" id="3.10.20.30">
    <property type="match status" value="1"/>
</dbReference>
<reference evidence="2 3" key="1">
    <citation type="submission" date="2022-01" db="EMBL/GenBank/DDBJ databases">
        <title>Desulfofustis limnae sp. nov., a novel mesophilic sulfate-reducing bacterium isolated from marsh soil.</title>
        <authorList>
            <person name="Watanabe M."/>
            <person name="Takahashi A."/>
            <person name="Kojima H."/>
            <person name="Fukui M."/>
        </authorList>
    </citation>
    <scope>NUCLEOTIDE SEQUENCE [LARGE SCALE GENOMIC DNA]</scope>
    <source>
        <strain evidence="2 3">PPLL</strain>
    </source>
</reference>
<dbReference type="InterPro" id="IPR041414">
    <property type="entry name" value="Raco-like_middle"/>
</dbReference>
<dbReference type="Gene3D" id="3.30.420.480">
    <property type="entry name" value="Domain of unknown function (DUF4445)"/>
    <property type="match status" value="1"/>
</dbReference>
<dbReference type="Pfam" id="PF14574">
    <property type="entry name" value="RACo_C_ter"/>
    <property type="match status" value="1"/>
</dbReference>
<dbReference type="InterPro" id="IPR042259">
    <property type="entry name" value="Raco-like_middle_sf"/>
</dbReference>
<sequence length="653" mass="71566">MGNCQVTFLPHNRAITVPEGESLIRAAMQAGVHINASCGGEGVCAKCRVQIEKGTVTGGLSDRFSAEEAQRGCRLACQARIGGDVTVRVPVESAIDRIVFDKQFTPRRTARIRQMNFESLKERGLFIPPVEKTYLELPLPDAQNNMPDVTRLIEYLKLQGNEHKLEMTIPVIRRLPSILRENQFKATVTLVRPVRDDGKTLITNIQAGDTTAENYAIALDIGTTTIYAQLIDLSSGESLAEAGDFNGQISYGEDVISRIIYAEKPGGLETLQKTVVATINKVLGIIIKQAGVSRQNISTITMAGNTTMTQLLLAIDPRYLRRSPYVPASTLYPPFQAHTIGIDLDEHVIALLYPAIASYVGGDIVAGIMGTGLYRDDELTLFLDIGTNAEIVIGNKDWLACTACSAGPAFEGGGIEFGMRASTGAIEDFSIDPVTYEPMLVTIGDVRPKGICGSGLINMVALMFETGVINNRGKFNRDHGTKRIRANRGIWEFVLAWKDETQIGRDITLSEIDIDNLIRAKGAVYSGCMTLLEEVGLSMDAIERIILAGGFGSYIDLEKAMTIGLLPEIDPDRVIFIGNGSLMGARMSSLTNRIRKDVVEVTKRMTNFELSETPSYMDHYVAAMFIPHTEIEKFPGVKRRIKAWKDLQAIPGR</sequence>
<dbReference type="InterPro" id="IPR012675">
    <property type="entry name" value="Beta-grasp_dom_sf"/>
</dbReference>
<dbReference type="PANTHER" id="PTHR42895">
    <property type="entry name" value="IRON-SULFUR CLUSTER-BINDING PROTEIN-RELATED"/>
    <property type="match status" value="1"/>
</dbReference>
<dbReference type="InterPro" id="IPR040506">
    <property type="entry name" value="RACo_linker"/>
</dbReference>
<dbReference type="Pfam" id="PF17650">
    <property type="entry name" value="RACo_linker"/>
    <property type="match status" value="1"/>
</dbReference>
<proteinExistence type="predicted"/>
<keyword evidence="3" id="KW-1185">Reference proteome</keyword>
<protein>
    <submittedName>
        <fullName evidence="2">Ferredoxin</fullName>
    </submittedName>
</protein>
<dbReference type="PROSITE" id="PS51085">
    <property type="entry name" value="2FE2S_FER_2"/>
    <property type="match status" value="1"/>
</dbReference>
<dbReference type="Gene3D" id="3.10.20.880">
    <property type="match status" value="1"/>
</dbReference>
<dbReference type="RefSeq" id="WP_284151674.1">
    <property type="nucleotide sequence ID" value="NZ_AP025516.1"/>
</dbReference>
<dbReference type="CDD" id="cd00207">
    <property type="entry name" value="fer2"/>
    <property type="match status" value="1"/>
</dbReference>
<dbReference type="PANTHER" id="PTHR42895:SF2">
    <property type="entry name" value="IRON-SULFUR CLUSTER PROTEIN"/>
    <property type="match status" value="1"/>
</dbReference>
<dbReference type="InterPro" id="IPR027980">
    <property type="entry name" value="RACo_C"/>
</dbReference>
<accession>A0ABN6M623</accession>
<dbReference type="Proteomes" id="UP000830055">
    <property type="component" value="Chromosome"/>
</dbReference>
<gene>
    <name evidence="2" type="ORF">DPPLL_26620</name>
</gene>
<evidence type="ECO:0000259" key="1">
    <source>
        <dbReference type="PROSITE" id="PS51085"/>
    </source>
</evidence>
<evidence type="ECO:0000313" key="2">
    <source>
        <dbReference type="EMBL" id="BDD88297.1"/>
    </source>
</evidence>
<dbReference type="SUPFAM" id="SSF54292">
    <property type="entry name" value="2Fe-2S ferredoxin-like"/>
    <property type="match status" value="1"/>
</dbReference>
<dbReference type="InterPro" id="IPR001041">
    <property type="entry name" value="2Fe-2S_ferredoxin-type"/>
</dbReference>
<dbReference type="InterPro" id="IPR036010">
    <property type="entry name" value="2Fe-2S_ferredoxin-like_sf"/>
</dbReference>